<evidence type="ECO:0000313" key="6">
    <source>
        <dbReference type="EMBL" id="GMI25858.1"/>
    </source>
</evidence>
<dbReference type="InterPro" id="IPR004839">
    <property type="entry name" value="Aminotransferase_I/II_large"/>
</dbReference>
<dbReference type="SUPFAM" id="SSF53383">
    <property type="entry name" value="PLP-dependent transferases"/>
    <property type="match status" value="1"/>
</dbReference>
<protein>
    <recommendedName>
        <fullName evidence="5">Aminotransferase class I/classII large domain-containing protein</fullName>
    </recommendedName>
</protein>
<keyword evidence="4" id="KW-0663">Pyridoxal phosphate</keyword>
<dbReference type="PANTHER" id="PTHR43807">
    <property type="entry name" value="FI04487P"/>
    <property type="match status" value="1"/>
</dbReference>
<dbReference type="Gene3D" id="3.40.640.10">
    <property type="entry name" value="Type I PLP-dependent aspartate aminotransferase-like (Major domain)"/>
    <property type="match status" value="1"/>
</dbReference>
<organism evidence="6 7">
    <name type="scientific">Tetraparma gracilis</name>
    <dbReference type="NCBI Taxonomy" id="2962635"/>
    <lineage>
        <taxon>Eukaryota</taxon>
        <taxon>Sar</taxon>
        <taxon>Stramenopiles</taxon>
        <taxon>Ochrophyta</taxon>
        <taxon>Bolidophyceae</taxon>
        <taxon>Parmales</taxon>
        <taxon>Triparmaceae</taxon>
        <taxon>Tetraparma</taxon>
    </lineage>
</organism>
<comment type="cofactor">
    <cofactor evidence="1">
        <name>pyridoxal 5'-phosphate</name>
        <dbReference type="ChEBI" id="CHEBI:597326"/>
    </cofactor>
</comment>
<proteinExistence type="predicted"/>
<evidence type="ECO:0000256" key="3">
    <source>
        <dbReference type="ARBA" id="ARBA00022679"/>
    </source>
</evidence>
<accession>A0ABQ6MH58</accession>
<dbReference type="EMBL" id="BRYB01000232">
    <property type="protein sequence ID" value="GMI25858.1"/>
    <property type="molecule type" value="Genomic_DNA"/>
</dbReference>
<evidence type="ECO:0000256" key="2">
    <source>
        <dbReference type="ARBA" id="ARBA00022576"/>
    </source>
</evidence>
<dbReference type="Gene3D" id="3.90.1150.10">
    <property type="entry name" value="Aspartate Aminotransferase, domain 1"/>
    <property type="match status" value="1"/>
</dbReference>
<dbReference type="PANTHER" id="PTHR43807:SF20">
    <property type="entry name" value="FI04487P"/>
    <property type="match status" value="1"/>
</dbReference>
<dbReference type="CDD" id="cd00609">
    <property type="entry name" value="AAT_like"/>
    <property type="match status" value="1"/>
</dbReference>
<keyword evidence="3" id="KW-0808">Transferase</keyword>
<dbReference type="InterPro" id="IPR015422">
    <property type="entry name" value="PyrdxlP-dep_Trfase_small"/>
</dbReference>
<reference evidence="6 7" key="1">
    <citation type="journal article" date="2023" name="Commun. Biol.">
        <title>Genome analysis of Parmales, the sister group of diatoms, reveals the evolutionary specialization of diatoms from phago-mixotrophs to photoautotrophs.</title>
        <authorList>
            <person name="Ban H."/>
            <person name="Sato S."/>
            <person name="Yoshikawa S."/>
            <person name="Yamada K."/>
            <person name="Nakamura Y."/>
            <person name="Ichinomiya M."/>
            <person name="Sato N."/>
            <person name="Blanc-Mathieu R."/>
            <person name="Endo H."/>
            <person name="Kuwata A."/>
            <person name="Ogata H."/>
        </authorList>
    </citation>
    <scope>NUCLEOTIDE SEQUENCE [LARGE SCALE GENOMIC DNA]</scope>
</reference>
<dbReference type="Pfam" id="PF00155">
    <property type="entry name" value="Aminotran_1_2"/>
    <property type="match status" value="1"/>
</dbReference>
<name>A0ABQ6MH58_9STRA</name>
<keyword evidence="2" id="KW-0032">Aminotransferase</keyword>
<dbReference type="InterPro" id="IPR015421">
    <property type="entry name" value="PyrdxlP-dep_Trfase_major"/>
</dbReference>
<sequence>MSSLSSLSSSLSKPTVWHEFSPLASASGAVNLGQGFPNWDPPGFVKQALKDAVDVPGPAVNQYCRSQCHLPLATALADEYKARPSWSHLPIDPLTNIVSSVGCTQVMYCAFRSLLSPGDEVLLLEPAFDIYASQVKLCGGEPRFCSLTTDLSAPLTSNDVFKFDWEKLEAAITEKTRVLVLNTPHNPTGKMFSMPELSRIAEMVEAHPNLLVFSDEVYEHMVYDDASSPHISFATLPGMWDRTLTLSSAGKTFSTTGWKVGWGVGPEHIIKKMTDLQNWVCFSAPSVTQEAIARSLVRARQPYLEYSSFYAWLADDYRRKRAILTEHLASVGLTPISPQGGFFICADSSSITCPDSVYHEPSLSAPQPMPRDWALARHLTQTVKVAAIPPSPFYSPANVAEASHYLRFAFCKTDEELEEAGRRLREHLGAR</sequence>
<evidence type="ECO:0000313" key="7">
    <source>
        <dbReference type="Proteomes" id="UP001165060"/>
    </source>
</evidence>
<dbReference type="InterPro" id="IPR015424">
    <property type="entry name" value="PyrdxlP-dep_Trfase"/>
</dbReference>
<dbReference type="InterPro" id="IPR051326">
    <property type="entry name" value="Kynurenine-oxoglutarate_AT"/>
</dbReference>
<dbReference type="Proteomes" id="UP001165060">
    <property type="component" value="Unassembled WGS sequence"/>
</dbReference>
<feature type="domain" description="Aminotransferase class I/classII large" evidence="5">
    <location>
        <begin position="30"/>
        <end position="423"/>
    </location>
</feature>
<keyword evidence="7" id="KW-1185">Reference proteome</keyword>
<evidence type="ECO:0000256" key="1">
    <source>
        <dbReference type="ARBA" id="ARBA00001933"/>
    </source>
</evidence>
<gene>
    <name evidence="6" type="ORF">TeGR_g2333</name>
</gene>
<evidence type="ECO:0000256" key="4">
    <source>
        <dbReference type="ARBA" id="ARBA00022898"/>
    </source>
</evidence>
<evidence type="ECO:0000259" key="5">
    <source>
        <dbReference type="Pfam" id="PF00155"/>
    </source>
</evidence>
<comment type="caution">
    <text evidence="6">The sequence shown here is derived from an EMBL/GenBank/DDBJ whole genome shotgun (WGS) entry which is preliminary data.</text>
</comment>